<dbReference type="Gene3D" id="3.10.50.30">
    <property type="entry name" value="Transcription elongation factor, GreA/GreB, C-terminal domain"/>
    <property type="match status" value="1"/>
</dbReference>
<dbReference type="InterPro" id="IPR036953">
    <property type="entry name" value="GreA/GreB_C_sf"/>
</dbReference>
<comment type="caution">
    <text evidence="2">The sequence shown here is derived from an EMBL/GenBank/DDBJ whole genome shotgun (WGS) entry which is preliminary data.</text>
</comment>
<dbReference type="SUPFAM" id="SSF54534">
    <property type="entry name" value="FKBP-like"/>
    <property type="match status" value="1"/>
</dbReference>
<proteinExistence type="predicted"/>
<dbReference type="RefSeq" id="WP_274192456.1">
    <property type="nucleotide sequence ID" value="NZ_BAABHN010000043.1"/>
</dbReference>
<reference evidence="3" key="1">
    <citation type="journal article" date="2019" name="Int. J. Syst. Evol. Microbiol.">
        <title>The Global Catalogue of Microorganisms (GCM) 10K type strain sequencing project: providing services to taxonomists for standard genome sequencing and annotation.</title>
        <authorList>
            <consortium name="The Broad Institute Genomics Platform"/>
            <consortium name="The Broad Institute Genome Sequencing Center for Infectious Disease"/>
            <person name="Wu L."/>
            <person name="Ma J."/>
        </authorList>
    </citation>
    <scope>NUCLEOTIDE SEQUENCE [LARGE SCALE GENOMIC DNA]</scope>
    <source>
        <strain evidence="3">CCUG 50347</strain>
    </source>
</reference>
<dbReference type="Proteomes" id="UP001595909">
    <property type="component" value="Unassembled WGS sequence"/>
</dbReference>
<keyword evidence="3" id="KW-1185">Reference proteome</keyword>
<feature type="domain" description="Transcription elongation factor GreA/GreB C-terminal" evidence="1">
    <location>
        <begin position="78"/>
        <end position="146"/>
    </location>
</feature>
<evidence type="ECO:0000313" key="2">
    <source>
        <dbReference type="EMBL" id="MFC4834812.1"/>
    </source>
</evidence>
<name>A0ABV9RNY0_9PSEU</name>
<dbReference type="EMBL" id="JBHSIM010000043">
    <property type="protein sequence ID" value="MFC4834812.1"/>
    <property type="molecule type" value="Genomic_DNA"/>
</dbReference>
<evidence type="ECO:0000313" key="3">
    <source>
        <dbReference type="Proteomes" id="UP001595909"/>
    </source>
</evidence>
<keyword evidence="2" id="KW-0648">Protein biosynthesis</keyword>
<dbReference type="GO" id="GO:0003746">
    <property type="term" value="F:translation elongation factor activity"/>
    <property type="evidence" value="ECO:0007669"/>
    <property type="project" value="UniProtKB-KW"/>
</dbReference>
<evidence type="ECO:0000259" key="1">
    <source>
        <dbReference type="Pfam" id="PF01272"/>
    </source>
</evidence>
<keyword evidence="2" id="KW-0251">Elongation factor</keyword>
<gene>
    <name evidence="2" type="ORF">ACFPEL_20540</name>
</gene>
<accession>A0ABV9RNY0</accession>
<organism evidence="2 3">
    <name type="scientific">Actinomycetospora chibensis</name>
    <dbReference type="NCBI Taxonomy" id="663606"/>
    <lineage>
        <taxon>Bacteria</taxon>
        <taxon>Bacillati</taxon>
        <taxon>Actinomycetota</taxon>
        <taxon>Actinomycetes</taxon>
        <taxon>Pseudonocardiales</taxon>
        <taxon>Pseudonocardiaceae</taxon>
        <taxon>Actinomycetospora</taxon>
    </lineage>
</organism>
<protein>
    <submittedName>
        <fullName evidence="2">GreA/GreB family elongation factor</fullName>
    </submittedName>
</protein>
<dbReference type="InterPro" id="IPR001437">
    <property type="entry name" value="Tscrpt_elong_fac_GreA/B_C"/>
</dbReference>
<dbReference type="Pfam" id="PF01272">
    <property type="entry name" value="GreA_GreB"/>
    <property type="match status" value="1"/>
</dbReference>
<sequence>MSSTRSAWLSPEAHEQAVSELNRLLLTHRSTPRRLDEEGPDGLAVYEWRERRIRDLQELLLRGDTAGAPRDDGIAEPGMVLTVRLDEDRDPEVFLLAHGGPMVNAPLDVYSPESPLGRTLLGARPGDVRRCTLPSGAEVRLTLLAATPLEHHPREATGALS</sequence>